<dbReference type="SUPFAM" id="SSF52540">
    <property type="entry name" value="P-loop containing nucleoside triphosphate hydrolases"/>
    <property type="match status" value="1"/>
</dbReference>
<dbReference type="PROSITE" id="PS50837">
    <property type="entry name" value="NACHT"/>
    <property type="match status" value="1"/>
</dbReference>
<evidence type="ECO:0000313" key="2">
    <source>
        <dbReference type="EMBL" id="KAJ8034299.1"/>
    </source>
</evidence>
<dbReference type="PANTHER" id="PTHR46312:SF2">
    <property type="entry name" value="NUCLEOTIDE-BINDING OLIGOMERIZATION DOMAIN-CONTAINING PROTEIN 2-LIKE"/>
    <property type="match status" value="1"/>
</dbReference>
<dbReference type="InterPro" id="IPR007111">
    <property type="entry name" value="NACHT_NTPase"/>
</dbReference>
<name>A0A9Q1BX98_HOLLE</name>
<accession>A0A9Q1BX98</accession>
<dbReference type="AlphaFoldDB" id="A0A9Q1BX98"/>
<comment type="caution">
    <text evidence="2">The sequence shown here is derived from an EMBL/GenBank/DDBJ whole genome shotgun (WGS) entry which is preliminary data.</text>
</comment>
<proteinExistence type="predicted"/>
<feature type="domain" description="NACHT" evidence="1">
    <location>
        <begin position="132"/>
        <end position="255"/>
    </location>
</feature>
<evidence type="ECO:0000313" key="3">
    <source>
        <dbReference type="Proteomes" id="UP001152320"/>
    </source>
</evidence>
<gene>
    <name evidence="2" type="ORF">HOLleu_21076</name>
</gene>
<reference evidence="2" key="1">
    <citation type="submission" date="2021-10" db="EMBL/GenBank/DDBJ databases">
        <title>Tropical sea cucumber genome reveals ecological adaptation and Cuvierian tubules defense mechanism.</title>
        <authorList>
            <person name="Chen T."/>
        </authorList>
    </citation>
    <scope>NUCLEOTIDE SEQUENCE</scope>
    <source>
        <strain evidence="2">Nanhai2018</strain>
        <tissue evidence="2">Muscle</tissue>
    </source>
</reference>
<dbReference type="InterPro" id="IPR027417">
    <property type="entry name" value="P-loop_NTPase"/>
</dbReference>
<dbReference type="Pfam" id="PF05729">
    <property type="entry name" value="NACHT"/>
    <property type="match status" value="1"/>
</dbReference>
<evidence type="ECO:0000259" key="1">
    <source>
        <dbReference type="PROSITE" id="PS50837"/>
    </source>
</evidence>
<sequence length="713" mass="83046">MKRARKFPDCKRENHFQGTKCVNVKGKVNKQRRIIDNKLEESEEGENVPMVDPKIAEIKKIFTEQLKVKYQTLYDAVQPIPYIKDKLYCVDSVYVERGIEVMVARDQTGQKEIWESLDSYHNLIPKLQVASKRSLLEGEAGYGKSTLTLQLAYDWCNRVDRSPLKDVDVLVILLLRQLGGMPSIYQAIRQFLLPKDTVLEVSDIENIIQKTASVVIILDGYDEYPDQDKLETDVINIIQRDMFQQIHVILTTRSSCIPQEFAPHTRRVRLNGFDETARDKYIRKAIAGSDDMVAKRIKRRLIENPVLGDLCQVPLFFVMFAHMTHEREEVGEFNSVTSFFSYMISCFHSHMRNKLKDKNVNEFNDIEANHRELDKLALEGLCEVRMVWDRNEMCSKLGEGFYKHYIKIGILIEDEILDMQKGPELFEYKIEVRFYHKIFCEWYAAHLLADYAVDNSFSDLRETLKRLDPFDLHYVYRFACGLKPSAAENILQYLKSIREGEQFSMLCILEQKGKMDNIRETVADLCSDVVVIANKDNKLQLRSTIQLLEIASSNAIPIASVSIENCFQSVDLDAWNILLGSGLCFSNLSSVEELRINEMGRELTTREVETIFKFASQCLKLRTLRFDCCFLPQSLSLKKFETDINPNEIEVQWIPLASWFRLNNDTGTWEDRFKGKIEVITSEKYETEMQRFRKEWSHTHWQMSRITKNGQET</sequence>
<dbReference type="PANTHER" id="PTHR46312">
    <property type="entry name" value="NACHT DOMAIN-CONTAINING PROTEIN"/>
    <property type="match status" value="1"/>
</dbReference>
<protein>
    <submittedName>
        <fullName evidence="2">NLR family CARD domain-containing protein 4</fullName>
    </submittedName>
</protein>
<dbReference type="EMBL" id="JAIZAY010000010">
    <property type="protein sequence ID" value="KAJ8034299.1"/>
    <property type="molecule type" value="Genomic_DNA"/>
</dbReference>
<dbReference type="OrthoDB" id="427518at2759"/>
<dbReference type="Gene3D" id="3.40.50.300">
    <property type="entry name" value="P-loop containing nucleotide triphosphate hydrolases"/>
    <property type="match status" value="1"/>
</dbReference>
<dbReference type="Proteomes" id="UP001152320">
    <property type="component" value="Chromosome 10"/>
</dbReference>
<organism evidence="2 3">
    <name type="scientific">Holothuria leucospilota</name>
    <name type="common">Black long sea cucumber</name>
    <name type="synonym">Mertensiothuria leucospilota</name>
    <dbReference type="NCBI Taxonomy" id="206669"/>
    <lineage>
        <taxon>Eukaryota</taxon>
        <taxon>Metazoa</taxon>
        <taxon>Echinodermata</taxon>
        <taxon>Eleutherozoa</taxon>
        <taxon>Echinozoa</taxon>
        <taxon>Holothuroidea</taxon>
        <taxon>Aspidochirotacea</taxon>
        <taxon>Aspidochirotida</taxon>
        <taxon>Holothuriidae</taxon>
        <taxon>Holothuria</taxon>
    </lineage>
</organism>
<keyword evidence="3" id="KW-1185">Reference proteome</keyword>